<evidence type="ECO:0000313" key="2">
    <source>
        <dbReference type="Proteomes" id="UP000499080"/>
    </source>
</evidence>
<accession>A0A4Y2VHV1</accession>
<dbReference type="AlphaFoldDB" id="A0A4Y2VHV1"/>
<keyword evidence="2" id="KW-1185">Reference proteome</keyword>
<reference evidence="1 2" key="1">
    <citation type="journal article" date="2019" name="Sci. Rep.">
        <title>Orb-weaving spider Araneus ventricosus genome elucidates the spidroin gene catalogue.</title>
        <authorList>
            <person name="Kono N."/>
            <person name="Nakamura H."/>
            <person name="Ohtoshi R."/>
            <person name="Moran D.A.P."/>
            <person name="Shinohara A."/>
            <person name="Yoshida Y."/>
            <person name="Fujiwara M."/>
            <person name="Mori M."/>
            <person name="Tomita M."/>
            <person name="Arakawa K."/>
        </authorList>
    </citation>
    <scope>NUCLEOTIDE SEQUENCE [LARGE SCALE GENOMIC DNA]</scope>
</reference>
<organism evidence="1 2">
    <name type="scientific">Araneus ventricosus</name>
    <name type="common">Orbweaver spider</name>
    <name type="synonym">Epeira ventricosa</name>
    <dbReference type="NCBI Taxonomy" id="182803"/>
    <lineage>
        <taxon>Eukaryota</taxon>
        <taxon>Metazoa</taxon>
        <taxon>Ecdysozoa</taxon>
        <taxon>Arthropoda</taxon>
        <taxon>Chelicerata</taxon>
        <taxon>Arachnida</taxon>
        <taxon>Araneae</taxon>
        <taxon>Araneomorphae</taxon>
        <taxon>Entelegynae</taxon>
        <taxon>Araneoidea</taxon>
        <taxon>Araneidae</taxon>
        <taxon>Araneus</taxon>
    </lineage>
</organism>
<proteinExistence type="predicted"/>
<protein>
    <submittedName>
        <fullName evidence="1">Uncharacterized protein</fullName>
    </submittedName>
</protein>
<sequence length="114" mass="13137">MIAQPRVSSAWNFCREREDFMNENVLQFVRHLNSRSGRVQRDVPSPDDGFNRNSEELNNGDCFVRSPLFQFVTICHLSFRRCAPPQLFSSGLVSKCYKSAKQSTTLHILTILQL</sequence>
<gene>
    <name evidence="1" type="ORF">AVEN_140337_1</name>
</gene>
<name>A0A4Y2VHV1_ARAVE</name>
<dbReference type="Proteomes" id="UP000499080">
    <property type="component" value="Unassembled WGS sequence"/>
</dbReference>
<dbReference type="EMBL" id="BGPR01046362">
    <property type="protein sequence ID" value="GBO23327.1"/>
    <property type="molecule type" value="Genomic_DNA"/>
</dbReference>
<evidence type="ECO:0000313" key="1">
    <source>
        <dbReference type="EMBL" id="GBO23327.1"/>
    </source>
</evidence>
<comment type="caution">
    <text evidence="1">The sequence shown here is derived from an EMBL/GenBank/DDBJ whole genome shotgun (WGS) entry which is preliminary data.</text>
</comment>